<sequence length="97" mass="11070">MARLNWCLAAVISWGKFLFSCFFPLRAARRDKPDDFEGVHSHTFKVKTFKKAKSCGVCKQAVTKEGLVCRVCKLSCHKKCEVKVSNSGVFFYFIILK</sequence>
<dbReference type="InterPro" id="IPR046349">
    <property type="entry name" value="C1-like_sf"/>
</dbReference>
<dbReference type="GO" id="GO:0046872">
    <property type="term" value="F:metal ion binding"/>
    <property type="evidence" value="ECO:0007669"/>
    <property type="project" value="UniProtKB-KW"/>
</dbReference>
<dbReference type="Proteomes" id="UP000752171">
    <property type="component" value="Unassembled WGS sequence"/>
</dbReference>
<keyword evidence="4" id="KW-0808">Transferase</keyword>
<evidence type="ECO:0000259" key="3">
    <source>
        <dbReference type="PROSITE" id="PS50081"/>
    </source>
</evidence>
<dbReference type="EMBL" id="JAICCE010000005">
    <property type="protein sequence ID" value="KAG9277898.1"/>
    <property type="molecule type" value="Genomic_DNA"/>
</dbReference>
<keyword evidence="2" id="KW-0862">Zinc</keyword>
<dbReference type="InterPro" id="IPR002219">
    <property type="entry name" value="PKC_DAG/PE"/>
</dbReference>
<keyword evidence="1" id="KW-0479">Metal-binding</keyword>
<keyword evidence="4" id="KW-0418">Kinase</keyword>
<evidence type="ECO:0000256" key="2">
    <source>
        <dbReference type="ARBA" id="ARBA00022833"/>
    </source>
</evidence>
<feature type="domain" description="Phorbol-ester/DAG-type" evidence="3">
    <location>
        <begin position="41"/>
        <end position="88"/>
    </location>
</feature>
<protein>
    <submittedName>
        <fullName evidence="4">Protein kinase C-like 1</fullName>
    </submittedName>
</protein>
<dbReference type="AlphaFoldDB" id="A0A8T2LZX3"/>
<gene>
    <name evidence="4" type="primary">TNS2</name>
    <name evidence="4" type="ORF">AMEX_G7945</name>
</gene>
<evidence type="ECO:0000313" key="4">
    <source>
        <dbReference type="EMBL" id="KAG9277898.1"/>
    </source>
</evidence>
<reference evidence="4 5" key="1">
    <citation type="submission" date="2021-07" db="EMBL/GenBank/DDBJ databases">
        <authorList>
            <person name="Imarazene B."/>
            <person name="Zahm M."/>
            <person name="Klopp C."/>
            <person name="Cabau C."/>
            <person name="Beille S."/>
            <person name="Jouanno E."/>
            <person name="Castinel A."/>
            <person name="Lluch J."/>
            <person name="Gil L."/>
            <person name="Kuchtly C."/>
            <person name="Lopez Roques C."/>
            <person name="Donnadieu C."/>
            <person name="Parrinello H."/>
            <person name="Journot L."/>
            <person name="Du K."/>
            <person name="Schartl M."/>
            <person name="Retaux S."/>
            <person name="Guiguen Y."/>
        </authorList>
    </citation>
    <scope>NUCLEOTIDE SEQUENCE [LARGE SCALE GENOMIC DNA]</scope>
    <source>
        <strain evidence="4">Pach_M1</strain>
        <tissue evidence="4">Testis</tissue>
    </source>
</reference>
<evidence type="ECO:0000256" key="1">
    <source>
        <dbReference type="ARBA" id="ARBA00022723"/>
    </source>
</evidence>
<dbReference type="Pfam" id="PF00130">
    <property type="entry name" value="C1_1"/>
    <property type="match status" value="1"/>
</dbReference>
<dbReference type="SMART" id="SM00109">
    <property type="entry name" value="C1"/>
    <property type="match status" value="1"/>
</dbReference>
<comment type="caution">
    <text evidence="4">The sequence shown here is derived from an EMBL/GenBank/DDBJ whole genome shotgun (WGS) entry which is preliminary data.</text>
</comment>
<dbReference type="SUPFAM" id="SSF57889">
    <property type="entry name" value="Cysteine-rich domain"/>
    <property type="match status" value="1"/>
</dbReference>
<accession>A0A8T2LZX3</accession>
<dbReference type="Gene3D" id="3.30.60.20">
    <property type="match status" value="1"/>
</dbReference>
<evidence type="ECO:0000313" key="5">
    <source>
        <dbReference type="Proteomes" id="UP000752171"/>
    </source>
</evidence>
<dbReference type="GO" id="GO:0016301">
    <property type="term" value="F:kinase activity"/>
    <property type="evidence" value="ECO:0007669"/>
    <property type="project" value="UniProtKB-KW"/>
</dbReference>
<proteinExistence type="predicted"/>
<organism evidence="4 5">
    <name type="scientific">Astyanax mexicanus</name>
    <name type="common">Blind cave fish</name>
    <name type="synonym">Astyanax fasciatus mexicanus</name>
    <dbReference type="NCBI Taxonomy" id="7994"/>
    <lineage>
        <taxon>Eukaryota</taxon>
        <taxon>Metazoa</taxon>
        <taxon>Chordata</taxon>
        <taxon>Craniata</taxon>
        <taxon>Vertebrata</taxon>
        <taxon>Euteleostomi</taxon>
        <taxon>Actinopterygii</taxon>
        <taxon>Neopterygii</taxon>
        <taxon>Teleostei</taxon>
        <taxon>Ostariophysi</taxon>
        <taxon>Characiformes</taxon>
        <taxon>Characoidei</taxon>
        <taxon>Acestrorhamphidae</taxon>
        <taxon>Acestrorhamphinae</taxon>
        <taxon>Astyanax</taxon>
    </lineage>
</organism>
<dbReference type="PROSITE" id="PS50081">
    <property type="entry name" value="ZF_DAG_PE_2"/>
    <property type="match status" value="1"/>
</dbReference>
<name>A0A8T2LZX3_ASTMX</name>